<keyword evidence="1 5" id="KW-0808">Transferase</keyword>
<feature type="binding site" evidence="5">
    <location>
        <begin position="29"/>
        <end position="33"/>
    </location>
    <ligand>
        <name>ATP</name>
        <dbReference type="ChEBI" id="CHEBI:30616"/>
    </ligand>
</feature>
<dbReference type="EC" id="2.7.14.1" evidence="7"/>
<keyword evidence="3 5" id="KW-0418">Kinase</keyword>
<dbReference type="GO" id="GO:1990424">
    <property type="term" value="F:protein arginine kinase activity"/>
    <property type="evidence" value="ECO:0007669"/>
    <property type="project" value="UniProtKB-EC"/>
</dbReference>
<organism evidence="7 8">
    <name type="scientific">Oligosphaera ethanolica</name>
    <dbReference type="NCBI Taxonomy" id="760260"/>
    <lineage>
        <taxon>Bacteria</taxon>
        <taxon>Pseudomonadati</taxon>
        <taxon>Lentisphaerota</taxon>
        <taxon>Oligosphaeria</taxon>
        <taxon>Oligosphaerales</taxon>
        <taxon>Oligosphaeraceae</taxon>
        <taxon>Oligosphaera</taxon>
    </lineage>
</organism>
<evidence type="ECO:0000256" key="3">
    <source>
        <dbReference type="ARBA" id="ARBA00022777"/>
    </source>
</evidence>
<dbReference type="Gene3D" id="3.30.590.10">
    <property type="entry name" value="Glutamine synthetase/guanido kinase, catalytic domain"/>
    <property type="match status" value="1"/>
</dbReference>
<evidence type="ECO:0000259" key="6">
    <source>
        <dbReference type="PROSITE" id="PS51510"/>
    </source>
</evidence>
<dbReference type="GO" id="GO:0004111">
    <property type="term" value="F:creatine kinase activity"/>
    <property type="evidence" value="ECO:0007669"/>
    <property type="project" value="InterPro"/>
</dbReference>
<feature type="binding site" evidence="5">
    <location>
        <position position="127"/>
    </location>
    <ligand>
        <name>ATP</name>
        <dbReference type="ChEBI" id="CHEBI:30616"/>
    </ligand>
</feature>
<dbReference type="Pfam" id="PF00217">
    <property type="entry name" value="ATP-gua_Ptrans"/>
    <property type="match status" value="1"/>
</dbReference>
<evidence type="ECO:0000256" key="2">
    <source>
        <dbReference type="ARBA" id="ARBA00022741"/>
    </source>
</evidence>
<dbReference type="InterPro" id="IPR000749">
    <property type="entry name" value="ATP-guanido_PTrfase"/>
</dbReference>
<dbReference type="EMBL" id="JAUSVL010000001">
    <property type="protein sequence ID" value="MDQ0290730.1"/>
    <property type="molecule type" value="Genomic_DNA"/>
</dbReference>
<dbReference type="InterPro" id="IPR014746">
    <property type="entry name" value="Gln_synth/guanido_kin_cat_dom"/>
</dbReference>
<dbReference type="GO" id="GO:0005524">
    <property type="term" value="F:ATP binding"/>
    <property type="evidence" value="ECO:0007669"/>
    <property type="project" value="UniProtKB-UniRule"/>
</dbReference>
<accession>A0AAE3VI04</accession>
<keyword evidence="4 5" id="KW-0067">ATP-binding</keyword>
<dbReference type="Proteomes" id="UP001238163">
    <property type="component" value="Unassembled WGS sequence"/>
</dbReference>
<feature type="domain" description="Phosphagen kinase C-terminal" evidence="6">
    <location>
        <begin position="26"/>
        <end position="256"/>
    </location>
</feature>
<dbReference type="PANTHER" id="PTHR11547">
    <property type="entry name" value="ARGININE OR CREATINE KINASE"/>
    <property type="match status" value="1"/>
</dbReference>
<keyword evidence="8" id="KW-1185">Reference proteome</keyword>
<dbReference type="GO" id="GO:0005615">
    <property type="term" value="C:extracellular space"/>
    <property type="evidence" value="ECO:0007669"/>
    <property type="project" value="TreeGrafter"/>
</dbReference>
<dbReference type="AlphaFoldDB" id="A0AAE3VI04"/>
<gene>
    <name evidence="7" type="ORF">J3R75_002837</name>
</gene>
<comment type="caution">
    <text evidence="7">The sequence shown here is derived from an EMBL/GenBank/DDBJ whole genome shotgun (WGS) entry which is preliminary data.</text>
</comment>
<evidence type="ECO:0000313" key="7">
    <source>
        <dbReference type="EMBL" id="MDQ0290730.1"/>
    </source>
</evidence>
<feature type="binding site" evidence="5">
    <location>
        <begin position="209"/>
        <end position="214"/>
    </location>
    <ligand>
        <name>ATP</name>
        <dbReference type="ChEBI" id="CHEBI:30616"/>
    </ligand>
</feature>
<evidence type="ECO:0000256" key="1">
    <source>
        <dbReference type="ARBA" id="ARBA00022679"/>
    </source>
</evidence>
<keyword evidence="2 5" id="KW-0547">Nucleotide-binding</keyword>
<evidence type="ECO:0000256" key="5">
    <source>
        <dbReference type="PROSITE-ProRule" id="PRU00843"/>
    </source>
</evidence>
<dbReference type="SUPFAM" id="SSF55931">
    <property type="entry name" value="Glutamine synthetase/guanido kinase"/>
    <property type="match status" value="1"/>
</dbReference>
<protein>
    <submittedName>
        <fullName evidence="7">Protein arginine kinase</fullName>
        <ecNumber evidence="7">2.7.14.1</ecNumber>
    </submittedName>
</protein>
<reference evidence="7" key="1">
    <citation type="submission" date="2023-07" db="EMBL/GenBank/DDBJ databases">
        <title>Genomic Encyclopedia of Type Strains, Phase IV (KMG-IV): sequencing the most valuable type-strain genomes for metagenomic binning, comparative biology and taxonomic classification.</title>
        <authorList>
            <person name="Goeker M."/>
        </authorList>
    </citation>
    <scope>NUCLEOTIDE SEQUENCE</scope>
    <source>
        <strain evidence="7">DSM 24202</strain>
    </source>
</reference>
<sequence length="355" mass="39357">MGTSIFREWAARQPWWLPETAEHPRVILASKVTLARNLRGLRFPPFGGDAATAERACYLVKDLLSQSEVLLDTLELEPRAMPPEQRLFLVERGLLRHEFVHGASDSLAFVALDERRSFVINDTDHLRASIMADGLAVLPLQEQVAALAARLALRADFSMDKEFGHVTAQASELGTGVVFSVLMHLPAMKMRGYLPAAAQAAEMMGIKLMPVFEKQDEQVAALYQLRNLRTMGWSERLAAERVQQFATRLCWHEDNARDTLLSGGSLKLCDSVGRARGVLKGAFMLSAPEARELLSRLWLGAEGGLLKQFSTADRICRALALSGDSSLGYLLGPGASETDKAMLRARWLKQILDWE</sequence>
<name>A0AAE3VI04_9BACT</name>
<dbReference type="PROSITE" id="PS51510">
    <property type="entry name" value="PHOSPHAGEN_KINASE_C"/>
    <property type="match status" value="1"/>
</dbReference>
<feature type="binding site" evidence="5">
    <location>
        <begin position="178"/>
        <end position="182"/>
    </location>
    <ligand>
        <name>ATP</name>
        <dbReference type="ChEBI" id="CHEBI:30616"/>
    </ligand>
</feature>
<dbReference type="InterPro" id="IPR022414">
    <property type="entry name" value="ATP-guanido_PTrfase_cat"/>
</dbReference>
<dbReference type="GO" id="GO:0046314">
    <property type="term" value="P:phosphocreatine biosynthetic process"/>
    <property type="evidence" value="ECO:0007669"/>
    <property type="project" value="InterPro"/>
</dbReference>
<comment type="caution">
    <text evidence="5">Lacks conserved residue(s) required for the propagation of feature annotation.</text>
</comment>
<dbReference type="RefSeq" id="WP_307262532.1">
    <property type="nucleotide sequence ID" value="NZ_JAUSVL010000001.1"/>
</dbReference>
<dbReference type="PANTHER" id="PTHR11547:SF38">
    <property type="entry name" value="ARGININE KINASE 1-RELATED"/>
    <property type="match status" value="1"/>
</dbReference>
<evidence type="ECO:0000256" key="4">
    <source>
        <dbReference type="ARBA" id="ARBA00022840"/>
    </source>
</evidence>
<comment type="similarity">
    <text evidence="5">Belongs to the ATP:guanido phosphotransferase family.</text>
</comment>
<proteinExistence type="inferred from homology"/>
<evidence type="ECO:0000313" key="8">
    <source>
        <dbReference type="Proteomes" id="UP001238163"/>
    </source>
</evidence>